<dbReference type="Gene3D" id="3.30.1600.10">
    <property type="entry name" value="SIR2/SIRT2 'Small Domain"/>
    <property type="match status" value="1"/>
</dbReference>
<dbReference type="InterPro" id="IPR050134">
    <property type="entry name" value="NAD-dep_sirtuin_deacylases"/>
</dbReference>
<dbReference type="GO" id="GO:0008270">
    <property type="term" value="F:zinc ion binding"/>
    <property type="evidence" value="ECO:0007669"/>
    <property type="project" value="UniProtKB-UniRule"/>
</dbReference>
<feature type="active site" description="Proton acceptor" evidence="9 12">
    <location>
        <position position="149"/>
    </location>
</feature>
<feature type="binding site" evidence="10">
    <location>
        <begin position="224"/>
        <end position="225"/>
    </location>
    <ligand>
        <name>NAD(+)</name>
        <dbReference type="ChEBI" id="CHEBI:57540"/>
    </ligand>
</feature>
<feature type="binding site" evidence="10">
    <location>
        <begin position="248"/>
        <end position="250"/>
    </location>
    <ligand>
        <name>NAD(+)</name>
        <dbReference type="ChEBI" id="CHEBI:57540"/>
    </ligand>
</feature>
<evidence type="ECO:0000256" key="3">
    <source>
        <dbReference type="ARBA" id="ARBA00022723"/>
    </source>
</evidence>
<comment type="catalytic activity">
    <reaction evidence="7">
        <text>N(6)-tetradecanoyl-L-lysyl-[protein] + NAD(+) + H2O = 2''-O-tetradecanoyl-ADP-D-ribose + nicotinamide + L-lysyl-[protein]</text>
        <dbReference type="Rhea" id="RHEA:70567"/>
        <dbReference type="Rhea" id="RHEA-COMP:9752"/>
        <dbReference type="Rhea" id="RHEA-COMP:15437"/>
        <dbReference type="ChEBI" id="CHEBI:15377"/>
        <dbReference type="ChEBI" id="CHEBI:17154"/>
        <dbReference type="ChEBI" id="CHEBI:29969"/>
        <dbReference type="ChEBI" id="CHEBI:57540"/>
        <dbReference type="ChEBI" id="CHEBI:141129"/>
        <dbReference type="ChEBI" id="CHEBI:189674"/>
    </reaction>
    <physiologicalReaction direction="left-to-right" evidence="7">
        <dbReference type="Rhea" id="RHEA:70568"/>
    </physiologicalReaction>
</comment>
<evidence type="ECO:0000256" key="10">
    <source>
        <dbReference type="PIRSR" id="PIRSR037938-2"/>
    </source>
</evidence>
<evidence type="ECO:0000256" key="1">
    <source>
        <dbReference type="ARBA" id="ARBA00006924"/>
    </source>
</evidence>
<comment type="catalytic activity">
    <reaction evidence="6">
        <text>N(6)-hexadecanoyl-L-lysyl-[protein] + NAD(+) + H2O = 2''-O-hexadecanoyl-ADP-D-ribose + nicotinamide + L-lysyl-[protein]</text>
        <dbReference type="Rhea" id="RHEA:70563"/>
        <dbReference type="Rhea" id="RHEA-COMP:9752"/>
        <dbReference type="Rhea" id="RHEA-COMP:14175"/>
        <dbReference type="ChEBI" id="CHEBI:15377"/>
        <dbReference type="ChEBI" id="CHEBI:17154"/>
        <dbReference type="ChEBI" id="CHEBI:29969"/>
        <dbReference type="ChEBI" id="CHEBI:57540"/>
        <dbReference type="ChEBI" id="CHEBI:138936"/>
        <dbReference type="ChEBI" id="CHEBI:189673"/>
    </reaction>
    <physiologicalReaction direction="left-to-right" evidence="6">
        <dbReference type="Rhea" id="RHEA:70564"/>
    </physiologicalReaction>
</comment>
<dbReference type="InterPro" id="IPR003000">
    <property type="entry name" value="Sirtuin"/>
</dbReference>
<name>A0A0X3PT31_SCHSO</name>
<keyword evidence="3 8" id="KW-0479">Metal-binding</keyword>
<feature type="binding site" evidence="11 12">
    <location>
        <position position="181"/>
    </location>
    <ligand>
        <name>Zn(2+)</name>
        <dbReference type="ChEBI" id="CHEBI:29105"/>
    </ligand>
</feature>
<evidence type="ECO:0000259" key="13">
    <source>
        <dbReference type="PROSITE" id="PS50305"/>
    </source>
</evidence>
<gene>
    <name evidence="14" type="primary">SIRT2</name>
    <name evidence="14" type="ORF">TR147512</name>
</gene>
<dbReference type="GO" id="GO:0005634">
    <property type="term" value="C:nucleus"/>
    <property type="evidence" value="ECO:0007669"/>
    <property type="project" value="TreeGrafter"/>
</dbReference>
<dbReference type="EC" id="2.3.1.286" evidence="8"/>
<dbReference type="InterPro" id="IPR026591">
    <property type="entry name" value="Sirtuin_cat_small_dom_sf"/>
</dbReference>
<dbReference type="Pfam" id="PF02146">
    <property type="entry name" value="SIR2"/>
    <property type="match status" value="1"/>
</dbReference>
<evidence type="ECO:0000256" key="6">
    <source>
        <dbReference type="ARBA" id="ARBA00048378"/>
    </source>
</evidence>
<evidence type="ECO:0000256" key="4">
    <source>
        <dbReference type="ARBA" id="ARBA00022833"/>
    </source>
</evidence>
<organism evidence="14">
    <name type="scientific">Schistocephalus solidus</name>
    <name type="common">Tapeworm</name>
    <dbReference type="NCBI Taxonomy" id="70667"/>
    <lineage>
        <taxon>Eukaryota</taxon>
        <taxon>Metazoa</taxon>
        <taxon>Spiralia</taxon>
        <taxon>Lophotrochozoa</taxon>
        <taxon>Platyhelminthes</taxon>
        <taxon>Cestoda</taxon>
        <taxon>Eucestoda</taxon>
        <taxon>Diphyllobothriidea</taxon>
        <taxon>Diphyllobothriidae</taxon>
        <taxon>Schistocephalus</taxon>
    </lineage>
</organism>
<dbReference type="Gene3D" id="3.40.50.1220">
    <property type="entry name" value="TPP-binding domain"/>
    <property type="match status" value="1"/>
</dbReference>
<feature type="binding site" evidence="10">
    <location>
        <begin position="47"/>
        <end position="51"/>
    </location>
    <ligand>
        <name>NAD(+)</name>
        <dbReference type="ChEBI" id="CHEBI:57540"/>
    </ligand>
</feature>
<accession>A0A0X3PT31</accession>
<comment type="cofactor">
    <cofactor evidence="11">
        <name>Zn(2+)</name>
        <dbReference type="ChEBI" id="CHEBI:29105"/>
    </cofactor>
    <text evidence="11">Binds 1 zinc ion per subunit.</text>
</comment>
<dbReference type="PANTHER" id="PTHR11085">
    <property type="entry name" value="NAD-DEPENDENT PROTEIN DEACYLASE SIRTUIN-5, MITOCHONDRIAL-RELATED"/>
    <property type="match status" value="1"/>
</dbReference>
<reference evidence="14" key="1">
    <citation type="submission" date="2016-01" db="EMBL/GenBank/DDBJ databases">
        <title>Reference transcriptome for the parasite Schistocephalus solidus: insights into the molecular evolution of parasitism.</title>
        <authorList>
            <person name="Hebert F.O."/>
            <person name="Grambauer S."/>
            <person name="Barber I."/>
            <person name="Landry C.R."/>
            <person name="Aubin-Horth N."/>
        </authorList>
    </citation>
    <scope>NUCLEOTIDE SEQUENCE</scope>
</reference>
<comment type="catalytic activity">
    <reaction evidence="8">
        <text>N(6)-acetyl-L-lysyl-[protein] + NAD(+) + H2O = 2''-O-acetyl-ADP-D-ribose + nicotinamide + L-lysyl-[protein]</text>
        <dbReference type="Rhea" id="RHEA:43636"/>
        <dbReference type="Rhea" id="RHEA-COMP:9752"/>
        <dbReference type="Rhea" id="RHEA-COMP:10731"/>
        <dbReference type="ChEBI" id="CHEBI:15377"/>
        <dbReference type="ChEBI" id="CHEBI:17154"/>
        <dbReference type="ChEBI" id="CHEBI:29969"/>
        <dbReference type="ChEBI" id="CHEBI:57540"/>
        <dbReference type="ChEBI" id="CHEBI:61930"/>
        <dbReference type="ChEBI" id="CHEBI:83767"/>
        <dbReference type="EC" id="2.3.1.286"/>
    </reaction>
</comment>
<dbReference type="InterPro" id="IPR029035">
    <property type="entry name" value="DHS-like_NAD/FAD-binding_dom"/>
</dbReference>
<keyword evidence="2 8" id="KW-0808">Transferase</keyword>
<evidence type="ECO:0000313" key="14">
    <source>
        <dbReference type="EMBL" id="JAP54934.1"/>
    </source>
</evidence>
<proteinExistence type="inferred from homology"/>
<dbReference type="PANTHER" id="PTHR11085:SF6">
    <property type="entry name" value="NAD-DEPENDENT PROTEIN DEACETYLASE SIRTUIN-2"/>
    <property type="match status" value="1"/>
</dbReference>
<sequence length="334" mass="37680">MFDWNSVKSALHLGSGSEDALPSLNLEGVAKIISEGKVSNIVTMVGAGISTAAGIPDFRSPSTGIYDNLEEYNLPYPMAVFTLDYFNHNPKPFFEVARRLYRPYAKPTTAHYFIRLLHEKGLLRRHFTQNVDTLERISGLPAEKIVEAHGSFYTGHCRKCRRLYDFEYMKNEIMAKRVPICTAGDCSGVVKPDVVFFGESLPSEFTHAINKDFRKCDLLIIMGTSLTVLPFCGLVNCTNSGVPRLYINREYSEGSNSGFLSFVLTWMVARFKRKPLKWGQPGNKTDIFVQDDADNAVLTLAELLGWKEELLKIQKTRNDELEEQFAKERAKTPG</sequence>
<feature type="binding site" evidence="10">
    <location>
        <begin position="129"/>
        <end position="132"/>
    </location>
    <ligand>
        <name>NAD(+)</name>
        <dbReference type="ChEBI" id="CHEBI:57540"/>
    </ligand>
</feature>
<keyword evidence="5 8" id="KW-0520">NAD</keyword>
<dbReference type="AlphaFoldDB" id="A0A0X3PT31"/>
<feature type="domain" description="Deacetylase sirtuin-type" evidence="13">
    <location>
        <begin position="19"/>
        <end position="307"/>
    </location>
</feature>
<dbReference type="InterPro" id="IPR026590">
    <property type="entry name" value="Ssirtuin_cat_dom"/>
</dbReference>
<feature type="binding site" evidence="11 12">
    <location>
        <position position="157"/>
    </location>
    <ligand>
        <name>Zn(2+)</name>
        <dbReference type="ChEBI" id="CHEBI:29105"/>
    </ligand>
</feature>
<comment type="similarity">
    <text evidence="1 8">Belongs to the sirtuin family. Class I subfamily.</text>
</comment>
<feature type="binding site" evidence="11 12">
    <location>
        <position position="186"/>
    </location>
    <ligand>
        <name>Zn(2+)</name>
        <dbReference type="ChEBI" id="CHEBI:29105"/>
    </ligand>
</feature>
<evidence type="ECO:0000256" key="5">
    <source>
        <dbReference type="ARBA" id="ARBA00023027"/>
    </source>
</evidence>
<dbReference type="EMBL" id="GEEE01019632">
    <property type="protein sequence ID" value="JAP43593.1"/>
    <property type="molecule type" value="Transcribed_RNA"/>
</dbReference>
<evidence type="ECO:0000256" key="7">
    <source>
        <dbReference type="ARBA" id="ARBA00048905"/>
    </source>
</evidence>
<dbReference type="GO" id="GO:0070403">
    <property type="term" value="F:NAD+ binding"/>
    <property type="evidence" value="ECO:0007669"/>
    <property type="project" value="UniProtKB-UniRule"/>
</dbReference>
<dbReference type="EMBL" id="GEEE01008291">
    <property type="protein sequence ID" value="JAP54934.1"/>
    <property type="molecule type" value="Transcribed_RNA"/>
</dbReference>
<protein>
    <recommendedName>
        <fullName evidence="8">NAD-dependent protein deacetylase</fullName>
        <ecNumber evidence="8">2.3.1.286</ecNumber>
    </recommendedName>
</protein>
<dbReference type="SUPFAM" id="SSF52467">
    <property type="entry name" value="DHS-like NAD/FAD-binding domain"/>
    <property type="match status" value="1"/>
</dbReference>
<dbReference type="InterPro" id="IPR017328">
    <property type="entry name" value="Sirtuin_class_I"/>
</dbReference>
<evidence type="ECO:0000256" key="8">
    <source>
        <dbReference type="PIRNR" id="PIRNR037938"/>
    </source>
</evidence>
<feature type="binding site" evidence="11 12">
    <location>
        <position position="160"/>
    </location>
    <ligand>
        <name>Zn(2+)</name>
        <dbReference type="ChEBI" id="CHEBI:29105"/>
    </ligand>
</feature>
<dbReference type="PIRSF" id="PIRSF037938">
    <property type="entry name" value="SIR2_euk"/>
    <property type="match status" value="1"/>
</dbReference>
<feature type="binding site" evidence="10">
    <location>
        <begin position="57"/>
        <end position="59"/>
    </location>
    <ligand>
        <name>NAD(+)</name>
        <dbReference type="ChEBI" id="CHEBI:57540"/>
    </ligand>
</feature>
<keyword evidence="4 8" id="KW-0862">Zinc</keyword>
<dbReference type="PROSITE" id="PS50305">
    <property type="entry name" value="SIRTUIN"/>
    <property type="match status" value="1"/>
</dbReference>
<evidence type="ECO:0000256" key="9">
    <source>
        <dbReference type="PIRSR" id="PIRSR037938-1"/>
    </source>
</evidence>
<evidence type="ECO:0000256" key="12">
    <source>
        <dbReference type="PROSITE-ProRule" id="PRU00236"/>
    </source>
</evidence>
<evidence type="ECO:0000256" key="2">
    <source>
        <dbReference type="ARBA" id="ARBA00022679"/>
    </source>
</evidence>
<evidence type="ECO:0000256" key="11">
    <source>
        <dbReference type="PIRSR" id="PIRSR037938-3"/>
    </source>
</evidence>
<dbReference type="GO" id="GO:0017136">
    <property type="term" value="F:histone deacetylase activity, NAD-dependent"/>
    <property type="evidence" value="ECO:0007669"/>
    <property type="project" value="InterPro"/>
</dbReference>